<dbReference type="GO" id="GO:0051539">
    <property type="term" value="F:4 iron, 4 sulfur cluster binding"/>
    <property type="evidence" value="ECO:0007669"/>
    <property type="project" value="UniProtKB-KW"/>
</dbReference>
<dbReference type="AlphaFoldDB" id="L0HHN1"/>
<evidence type="ECO:0000256" key="3">
    <source>
        <dbReference type="ARBA" id="ARBA00022723"/>
    </source>
</evidence>
<keyword evidence="1" id="KW-0004">4Fe-4S</keyword>
<dbReference type="PRINTS" id="PR00397">
    <property type="entry name" value="SIROHAEM"/>
</dbReference>
<dbReference type="PROSITE" id="PS00365">
    <property type="entry name" value="NIR_SIR"/>
    <property type="match status" value="1"/>
</dbReference>
<evidence type="ECO:0000259" key="8">
    <source>
        <dbReference type="Pfam" id="PF03460"/>
    </source>
</evidence>
<keyword evidence="10" id="KW-1185">Reference proteome</keyword>
<dbReference type="Gene3D" id="3.30.413.10">
    <property type="entry name" value="Sulfite Reductase Hemoprotein, domain 1"/>
    <property type="match status" value="1"/>
</dbReference>
<evidence type="ECO:0000256" key="6">
    <source>
        <dbReference type="ARBA" id="ARBA00023014"/>
    </source>
</evidence>
<dbReference type="EMBL" id="CP003167">
    <property type="protein sequence ID" value="AGB02589.1"/>
    <property type="molecule type" value="Genomic_DNA"/>
</dbReference>
<dbReference type="PANTHER" id="PTHR43809:SF1">
    <property type="entry name" value="NITRITE REDUCTASE (NADH) LARGE SUBUNIT"/>
    <property type="match status" value="1"/>
</dbReference>
<evidence type="ECO:0000313" key="9">
    <source>
        <dbReference type="EMBL" id="AGB02589.1"/>
    </source>
</evidence>
<keyword evidence="6" id="KW-0411">Iron-sulfur</keyword>
<dbReference type="PIRSF" id="PIRSF037487">
    <property type="entry name" value="Sulfite_red_assimil"/>
    <property type="match status" value="1"/>
</dbReference>
<dbReference type="InterPro" id="IPR006066">
    <property type="entry name" value="NO2/SO3_Rdtase_FeS/sirohaem_BS"/>
</dbReference>
<dbReference type="Pfam" id="PF01077">
    <property type="entry name" value="NIR_SIR"/>
    <property type="match status" value="1"/>
</dbReference>
<dbReference type="Proteomes" id="UP000010824">
    <property type="component" value="Chromosome"/>
</dbReference>
<feature type="domain" description="Nitrite/sulphite reductase 4Fe-4S" evidence="7">
    <location>
        <begin position="82"/>
        <end position="214"/>
    </location>
</feature>
<evidence type="ECO:0000259" key="7">
    <source>
        <dbReference type="Pfam" id="PF01077"/>
    </source>
</evidence>
<proteinExistence type="predicted"/>
<dbReference type="GO" id="GO:0046872">
    <property type="term" value="F:metal ion binding"/>
    <property type="evidence" value="ECO:0007669"/>
    <property type="project" value="UniProtKB-KW"/>
</dbReference>
<keyword evidence="3" id="KW-0479">Metal-binding</keyword>
<dbReference type="SUPFAM" id="SSF55124">
    <property type="entry name" value="Nitrite/Sulfite reductase N-terminal domain-like"/>
    <property type="match status" value="1"/>
</dbReference>
<keyword evidence="5" id="KW-0408">Iron</keyword>
<sequence length="227" mass="25068">MAEQVEGAILQRDGSTYAVMVRSPAGLVTPELLERVAAIARKYHIGTVKITSGQRLDLIGVKREDLDAVFADLGPDAVRRTGPCVRYVRSCPGIRHCKNGTQDSLALALSLEAKYRELPFPAKLKLGISGCPRCCADSHTRDIGIMGSKDGWTVLFGGNGGTRPRFGDVLATGLTTEEVLDLMDRLLEYFRTHAKQKERTSRFMERITLDGLRSDFLNLIPYISLEK</sequence>
<name>L0HHN1_METFS</name>
<dbReference type="eggNOG" id="arCOG02056">
    <property type="taxonomic scope" value="Archaea"/>
</dbReference>
<keyword evidence="2" id="KW-0349">Heme</keyword>
<protein>
    <submittedName>
        <fullName evidence="9">NAD(P)H-nitrite reductase</fullName>
    </submittedName>
</protein>
<dbReference type="InterPro" id="IPR052034">
    <property type="entry name" value="NasD-like"/>
</dbReference>
<dbReference type="SUPFAM" id="SSF56014">
    <property type="entry name" value="Nitrite and sulphite reductase 4Fe-4S domain-like"/>
    <property type="match status" value="1"/>
</dbReference>
<evidence type="ECO:0000313" key="10">
    <source>
        <dbReference type="Proteomes" id="UP000010824"/>
    </source>
</evidence>
<dbReference type="InterPro" id="IPR006067">
    <property type="entry name" value="NO2/SO3_Rdtase_4Fe4S_dom"/>
</dbReference>
<evidence type="ECO:0000256" key="2">
    <source>
        <dbReference type="ARBA" id="ARBA00022617"/>
    </source>
</evidence>
<dbReference type="InParanoid" id="L0HHN1"/>
<dbReference type="InterPro" id="IPR045854">
    <property type="entry name" value="NO2/SO3_Rdtase_4Fe4S_sf"/>
</dbReference>
<dbReference type="GO" id="GO:0016491">
    <property type="term" value="F:oxidoreductase activity"/>
    <property type="evidence" value="ECO:0007669"/>
    <property type="project" value="UniProtKB-KW"/>
</dbReference>
<reference evidence="9 10" key="2">
    <citation type="journal article" date="2014" name="Genome Announc.">
        <title>Complete Genome Sequence of Methanoregula formicica SMSPT, a Mesophilic Hydrogenotrophic Methanogen Isolated from a Methanogenic Upflow Anaerobic Sludge Blanket Reactor.</title>
        <authorList>
            <person name="Yamamoto K."/>
            <person name="Tamaki H."/>
            <person name="Cadillo-Quiroz H."/>
            <person name="Imachi H."/>
            <person name="Kyrpides N."/>
            <person name="Woyke T."/>
            <person name="Goodwin L."/>
            <person name="Zinder S.H."/>
            <person name="Kamagata Y."/>
            <person name="Liu W.T."/>
        </authorList>
    </citation>
    <scope>NUCLEOTIDE SEQUENCE [LARGE SCALE GENOMIC DNA]</scope>
    <source>
        <strain evidence="10">DSM 22288 / NBRC 105244 / SMSP</strain>
    </source>
</reference>
<dbReference type="PANTHER" id="PTHR43809">
    <property type="entry name" value="NITRITE REDUCTASE (NADH) LARGE SUBUNIT"/>
    <property type="match status" value="1"/>
</dbReference>
<dbReference type="KEGG" id="mfo:Metfor_1559"/>
<dbReference type="GO" id="GO:0020037">
    <property type="term" value="F:heme binding"/>
    <property type="evidence" value="ECO:0007669"/>
    <property type="project" value="InterPro"/>
</dbReference>
<keyword evidence="4" id="KW-0560">Oxidoreductase</keyword>
<reference evidence="10" key="1">
    <citation type="submission" date="2011-12" db="EMBL/GenBank/DDBJ databases">
        <title>Complete sequence of Methanoregula formicicum SMSP.</title>
        <authorList>
            <person name="Lucas S."/>
            <person name="Han J."/>
            <person name="Lapidus A."/>
            <person name="Cheng J.-F."/>
            <person name="Goodwin L."/>
            <person name="Pitluck S."/>
            <person name="Peters L."/>
            <person name="Ovchinnikova G."/>
            <person name="Teshima H."/>
            <person name="Detter J.C."/>
            <person name="Han C."/>
            <person name="Tapia R."/>
            <person name="Land M."/>
            <person name="Hauser L."/>
            <person name="Kyrpides N."/>
            <person name="Ivanova N."/>
            <person name="Pagani I."/>
            <person name="Imachi H."/>
            <person name="Tamaki H."/>
            <person name="Sekiguchi Y."/>
            <person name="Kamagata Y."/>
            <person name="Cadillo-Quiroz H."/>
            <person name="Zinder S."/>
            <person name="Liu W.-T."/>
            <person name="Woyke T."/>
        </authorList>
    </citation>
    <scope>NUCLEOTIDE SEQUENCE [LARGE SCALE GENOMIC DNA]</scope>
    <source>
        <strain evidence="10">DSM 22288 / NBRC 105244 / SMSP</strain>
    </source>
</reference>
<dbReference type="InterPro" id="IPR036136">
    <property type="entry name" value="Nit/Sulf_reduc_fer-like_dom_sf"/>
</dbReference>
<dbReference type="STRING" id="593750.Metfor_1559"/>
<dbReference type="HOGENOM" id="CLU_072599_0_0_2"/>
<dbReference type="OrthoDB" id="15347at2157"/>
<evidence type="ECO:0000256" key="1">
    <source>
        <dbReference type="ARBA" id="ARBA00022485"/>
    </source>
</evidence>
<dbReference type="RefSeq" id="WP_015285552.1">
    <property type="nucleotide sequence ID" value="NC_019943.1"/>
</dbReference>
<dbReference type="Pfam" id="PF03460">
    <property type="entry name" value="NIR_SIR_ferr"/>
    <property type="match status" value="1"/>
</dbReference>
<feature type="domain" description="Nitrite/Sulfite reductase ferredoxin-like" evidence="8">
    <location>
        <begin position="10"/>
        <end position="73"/>
    </location>
</feature>
<organism evidence="9 10">
    <name type="scientific">Methanoregula formicica (strain DSM 22288 / NBRC 105244 / SMSP)</name>
    <dbReference type="NCBI Taxonomy" id="593750"/>
    <lineage>
        <taxon>Archaea</taxon>
        <taxon>Methanobacteriati</taxon>
        <taxon>Methanobacteriota</taxon>
        <taxon>Stenosarchaea group</taxon>
        <taxon>Methanomicrobia</taxon>
        <taxon>Methanomicrobiales</taxon>
        <taxon>Methanoregulaceae</taxon>
        <taxon>Methanoregula</taxon>
    </lineage>
</organism>
<dbReference type="Gene3D" id="3.90.480.10">
    <property type="entry name" value="Sulfite Reductase Hemoprotein,Domain 2"/>
    <property type="match status" value="1"/>
</dbReference>
<gene>
    <name evidence="9" type="ordered locus">Metfor_1559</name>
</gene>
<accession>L0HHN1</accession>
<dbReference type="InterPro" id="IPR017220">
    <property type="entry name" value="Sulphite_reductase_assimil"/>
</dbReference>
<evidence type="ECO:0000256" key="5">
    <source>
        <dbReference type="ARBA" id="ARBA00023004"/>
    </source>
</evidence>
<evidence type="ECO:0000256" key="4">
    <source>
        <dbReference type="ARBA" id="ARBA00023002"/>
    </source>
</evidence>
<dbReference type="GeneID" id="14307948"/>
<dbReference type="InterPro" id="IPR005117">
    <property type="entry name" value="NiRdtase/SiRdtase_haem-b_fer"/>
</dbReference>